<accession>A0A1F5YLA2</accession>
<protein>
    <submittedName>
        <fullName evidence="2">Uncharacterized protein</fullName>
    </submittedName>
</protein>
<dbReference type="AlphaFoldDB" id="A0A1F5YLA2"/>
<sequence>MKKIEKRLADTQKAYLDLQKAMVNLESSKYVVNFSDDVHDKLSTIRLMFDYVFTKYGNYEFRRDCIIDFKVSEIENILEALDSFISSYQKLLQTYREKPSSRNLQQQKGA</sequence>
<evidence type="ECO:0000313" key="2">
    <source>
        <dbReference type="EMBL" id="OGG00874.1"/>
    </source>
</evidence>
<gene>
    <name evidence="2" type="ORF">A3F83_01450</name>
</gene>
<feature type="coiled-coil region" evidence="1">
    <location>
        <begin position="1"/>
        <end position="28"/>
    </location>
</feature>
<proteinExistence type="predicted"/>
<dbReference type="Proteomes" id="UP000179129">
    <property type="component" value="Unassembled WGS sequence"/>
</dbReference>
<reference evidence="2 3" key="1">
    <citation type="journal article" date="2016" name="Nat. Commun.">
        <title>Thousands of microbial genomes shed light on interconnected biogeochemical processes in an aquifer system.</title>
        <authorList>
            <person name="Anantharaman K."/>
            <person name="Brown C.T."/>
            <person name="Hug L.A."/>
            <person name="Sharon I."/>
            <person name="Castelle C.J."/>
            <person name="Probst A.J."/>
            <person name="Thomas B.C."/>
            <person name="Singh A."/>
            <person name="Wilkins M.J."/>
            <person name="Karaoz U."/>
            <person name="Brodie E.L."/>
            <person name="Williams K.H."/>
            <person name="Hubbard S.S."/>
            <person name="Banfield J.F."/>
        </authorList>
    </citation>
    <scope>NUCLEOTIDE SEQUENCE [LARGE SCALE GENOMIC DNA]</scope>
</reference>
<evidence type="ECO:0000313" key="3">
    <source>
        <dbReference type="Proteomes" id="UP000179129"/>
    </source>
</evidence>
<comment type="caution">
    <text evidence="2">The sequence shown here is derived from an EMBL/GenBank/DDBJ whole genome shotgun (WGS) entry which is preliminary data.</text>
</comment>
<keyword evidence="1" id="KW-0175">Coiled coil</keyword>
<organism evidence="2 3">
    <name type="scientific">Candidatus Glassbacteria bacterium RIFCSPLOWO2_12_FULL_58_11</name>
    <dbReference type="NCBI Taxonomy" id="1817867"/>
    <lineage>
        <taxon>Bacteria</taxon>
        <taxon>Candidatus Glassiibacteriota</taxon>
    </lineage>
</organism>
<name>A0A1F5YLA2_9BACT</name>
<evidence type="ECO:0000256" key="1">
    <source>
        <dbReference type="SAM" id="Coils"/>
    </source>
</evidence>
<dbReference type="EMBL" id="MFIX01000237">
    <property type="protein sequence ID" value="OGG00874.1"/>
    <property type="molecule type" value="Genomic_DNA"/>
</dbReference>